<comment type="similarity">
    <text evidence="2 9">Belongs to the major facilitator superfamily. Sugar transporter (TC 2.A.1.1) family.</text>
</comment>
<dbReference type="GO" id="GO:0016020">
    <property type="term" value="C:membrane"/>
    <property type="evidence" value="ECO:0007669"/>
    <property type="project" value="UniProtKB-SubCell"/>
</dbReference>
<comment type="subcellular location">
    <subcellularLocation>
        <location evidence="1">Membrane</location>
        <topology evidence="1">Multi-pass membrane protein</topology>
    </subcellularLocation>
</comment>
<evidence type="ECO:0000259" key="11">
    <source>
        <dbReference type="PROSITE" id="PS50850"/>
    </source>
</evidence>
<proteinExistence type="inferred from homology"/>
<keyword evidence="6 10" id="KW-1133">Transmembrane helix</keyword>
<accession>A0A8J5V5W3</accession>
<evidence type="ECO:0000256" key="6">
    <source>
        <dbReference type="ARBA" id="ARBA00022989"/>
    </source>
</evidence>
<dbReference type="GO" id="GO:0000023">
    <property type="term" value="P:maltose metabolic process"/>
    <property type="evidence" value="ECO:0007669"/>
    <property type="project" value="UniProtKB-KW"/>
</dbReference>
<dbReference type="PANTHER" id="PTHR48022:SF5">
    <property type="entry name" value="ALPHA-GLUCOSIDES PERMEASE MPH2-RELATED"/>
    <property type="match status" value="1"/>
</dbReference>
<feature type="transmembrane region" description="Helical" evidence="10">
    <location>
        <begin position="421"/>
        <end position="443"/>
    </location>
</feature>
<evidence type="ECO:0000256" key="4">
    <source>
        <dbReference type="ARBA" id="ARBA00022597"/>
    </source>
</evidence>
<dbReference type="PANTHER" id="PTHR48022">
    <property type="entry name" value="PLASTIDIC GLUCOSE TRANSPORTER 4"/>
    <property type="match status" value="1"/>
</dbReference>
<dbReference type="OrthoDB" id="6612291at2759"/>
<keyword evidence="13" id="KW-1185">Reference proteome</keyword>
<feature type="transmembrane region" description="Helical" evidence="10">
    <location>
        <begin position="202"/>
        <end position="221"/>
    </location>
</feature>
<dbReference type="Proteomes" id="UP000694255">
    <property type="component" value="Unassembled WGS sequence"/>
</dbReference>
<evidence type="ECO:0000256" key="3">
    <source>
        <dbReference type="ARBA" id="ARBA00022448"/>
    </source>
</evidence>
<dbReference type="RefSeq" id="XP_049266532.1">
    <property type="nucleotide sequence ID" value="XM_049405199.1"/>
</dbReference>
<feature type="transmembrane region" description="Helical" evidence="10">
    <location>
        <begin position="168"/>
        <end position="190"/>
    </location>
</feature>
<gene>
    <name evidence="12" type="ORF">J8A68_000159</name>
</gene>
<dbReference type="NCBIfam" id="TIGR00879">
    <property type="entry name" value="SP"/>
    <property type="match status" value="1"/>
</dbReference>
<feature type="transmembrane region" description="Helical" evidence="10">
    <location>
        <begin position="145"/>
        <end position="162"/>
    </location>
</feature>
<evidence type="ECO:0000313" key="12">
    <source>
        <dbReference type="EMBL" id="KAG7666304.1"/>
    </source>
</evidence>
<evidence type="ECO:0000313" key="13">
    <source>
        <dbReference type="Proteomes" id="UP000694255"/>
    </source>
</evidence>
<feature type="domain" description="Major facilitator superfamily (MFS) profile" evidence="11">
    <location>
        <begin position="66"/>
        <end position="513"/>
    </location>
</feature>
<dbReference type="InterPro" id="IPR003663">
    <property type="entry name" value="Sugar/inositol_transpt"/>
</dbReference>
<evidence type="ECO:0000256" key="5">
    <source>
        <dbReference type="ARBA" id="ARBA00022692"/>
    </source>
</evidence>
<reference evidence="12 13" key="1">
    <citation type="journal article" date="2021" name="DNA Res.">
        <title>Genome analysis of Candida subhashii reveals its hybrid nature and dual mitochondrial genome conformations.</title>
        <authorList>
            <person name="Mixao V."/>
            <person name="Hegedusova E."/>
            <person name="Saus E."/>
            <person name="Pryszcz L.P."/>
            <person name="Cillingova A."/>
            <person name="Nosek J."/>
            <person name="Gabaldon T."/>
        </authorList>
    </citation>
    <scope>NUCLEOTIDE SEQUENCE [LARGE SCALE GENOMIC DNA]</scope>
    <source>
        <strain evidence="12 13">CBS 10753</strain>
    </source>
</reference>
<evidence type="ECO:0000256" key="1">
    <source>
        <dbReference type="ARBA" id="ARBA00004141"/>
    </source>
</evidence>
<dbReference type="InterPro" id="IPR050360">
    <property type="entry name" value="MFS_Sugar_Transporters"/>
</dbReference>
<feature type="transmembrane region" description="Helical" evidence="10">
    <location>
        <begin position="241"/>
        <end position="262"/>
    </location>
</feature>
<dbReference type="InterPro" id="IPR020846">
    <property type="entry name" value="MFS_dom"/>
</dbReference>
<keyword evidence="5 10" id="KW-0812">Transmembrane</keyword>
<feature type="transmembrane region" description="Helical" evidence="10">
    <location>
        <begin position="361"/>
        <end position="382"/>
    </location>
</feature>
<feature type="transmembrane region" description="Helical" evidence="10">
    <location>
        <begin position="328"/>
        <end position="349"/>
    </location>
</feature>
<evidence type="ECO:0000256" key="2">
    <source>
        <dbReference type="ARBA" id="ARBA00010992"/>
    </source>
</evidence>
<evidence type="ECO:0000256" key="7">
    <source>
        <dbReference type="ARBA" id="ARBA00023136"/>
    </source>
</evidence>
<protein>
    <submittedName>
        <fullName evidence="12">MAL1</fullName>
    </submittedName>
</protein>
<dbReference type="AlphaFoldDB" id="A0A8J5V5W3"/>
<feature type="transmembrane region" description="Helical" evidence="10">
    <location>
        <begin position="491"/>
        <end position="509"/>
    </location>
</feature>
<feature type="transmembrane region" description="Helical" evidence="10">
    <location>
        <begin position="119"/>
        <end position="138"/>
    </location>
</feature>
<keyword evidence="7 10" id="KW-0472">Membrane</keyword>
<dbReference type="PROSITE" id="PS50850">
    <property type="entry name" value="MFS"/>
    <property type="match status" value="1"/>
</dbReference>
<feature type="transmembrane region" description="Helical" evidence="10">
    <location>
        <begin position="389"/>
        <end position="409"/>
    </location>
</feature>
<dbReference type="GeneID" id="73466960"/>
<keyword evidence="3 9" id="KW-0813">Transport</keyword>
<comment type="caution">
    <text evidence="12">The sequence shown here is derived from an EMBL/GenBank/DDBJ whole genome shotgun (WGS) entry which is preliminary data.</text>
</comment>
<dbReference type="InterPro" id="IPR005829">
    <property type="entry name" value="Sugar_transporter_CS"/>
</dbReference>
<dbReference type="FunFam" id="1.20.1250.20:FF:000254">
    <property type="entry name" value="MAL31p Maltose permease"/>
    <property type="match status" value="1"/>
</dbReference>
<keyword evidence="4" id="KW-0762">Sugar transport</keyword>
<evidence type="ECO:0000256" key="8">
    <source>
        <dbReference type="ARBA" id="ARBA00026248"/>
    </source>
</evidence>
<feature type="transmembrane region" description="Helical" evidence="10">
    <location>
        <begin position="463"/>
        <end position="479"/>
    </location>
</feature>
<evidence type="ECO:0000256" key="10">
    <source>
        <dbReference type="SAM" id="Phobius"/>
    </source>
</evidence>
<evidence type="ECO:0000256" key="9">
    <source>
        <dbReference type="RuleBase" id="RU003346"/>
    </source>
</evidence>
<dbReference type="GO" id="GO:0005351">
    <property type="term" value="F:carbohydrate:proton symporter activity"/>
    <property type="evidence" value="ECO:0007669"/>
    <property type="project" value="TreeGrafter"/>
</dbReference>
<keyword evidence="8" id="KW-0462">Maltose metabolism</keyword>
<sequence>MSTSSIDEIKQQAVAEVVTATSTDNEVEDYVAKFLDMSNEAKDNDQKEKHMSIKECIKTFPKAVMWSVILSTALIMEGYDTNLLASFFAYPGFAKKFGDWYPDIKEYQIPAQWQTGLSMGYSCGQLIGLFVAGIFADMVGYRKTLLPALVTSVGLIFIQFFAPNREVLLLSYILLGINWGSYQTITVTYASEVAPTTLRVYLTTYVNVCWVFGQLISSGVIKAISTMDGEHAYRIAFAVQWIWPIPLAIGVYLAPESPWFLVKKRRYQEAKHSLCRLLSENEHLPKKEILAEHMLTKIQMTIKEEDALNSGVTIKDCFTGANARRTRIAAFTWLVQNITGSSLMGYSTYFYTQAGLPTSMAFNFSIIQYCFGIVGTVGSWFVARRVGRFTIYFGGLCCMAVLLLLVGGLGCSSSKNASWGVGSMILIYTFVYDLTIGPLCYCIVSEMPSARLRARTVMLARNFYNLSGIIVGILTPYMLNPTEWNWKAKTAFLWAGITILSIVWCWFDLPETKGRTFAELDLLFHEKVPARKFKSTEVQPFDAGKMMEKLGQEGIKQFIQQKENVGDEEDAIMIAEVKSSS</sequence>
<dbReference type="Pfam" id="PF00083">
    <property type="entry name" value="Sugar_tr"/>
    <property type="match status" value="1"/>
</dbReference>
<dbReference type="EMBL" id="JAGSYN010000021">
    <property type="protein sequence ID" value="KAG7666304.1"/>
    <property type="molecule type" value="Genomic_DNA"/>
</dbReference>
<dbReference type="PROSITE" id="PS00217">
    <property type="entry name" value="SUGAR_TRANSPORT_2"/>
    <property type="match status" value="1"/>
</dbReference>
<dbReference type="InterPro" id="IPR005828">
    <property type="entry name" value="MFS_sugar_transport-like"/>
</dbReference>
<name>A0A8J5V5W3_9ASCO</name>
<organism evidence="12 13">
    <name type="scientific">[Candida] subhashii</name>
    <dbReference type="NCBI Taxonomy" id="561895"/>
    <lineage>
        <taxon>Eukaryota</taxon>
        <taxon>Fungi</taxon>
        <taxon>Dikarya</taxon>
        <taxon>Ascomycota</taxon>
        <taxon>Saccharomycotina</taxon>
        <taxon>Pichiomycetes</taxon>
        <taxon>Debaryomycetaceae</taxon>
        <taxon>Spathaspora</taxon>
    </lineage>
</organism>